<evidence type="ECO:0000313" key="2">
    <source>
        <dbReference type="EMBL" id="PVH96700.1"/>
    </source>
</evidence>
<organism evidence="2 3">
    <name type="scientific">Periconia macrospinosa</name>
    <dbReference type="NCBI Taxonomy" id="97972"/>
    <lineage>
        <taxon>Eukaryota</taxon>
        <taxon>Fungi</taxon>
        <taxon>Dikarya</taxon>
        <taxon>Ascomycota</taxon>
        <taxon>Pezizomycotina</taxon>
        <taxon>Dothideomycetes</taxon>
        <taxon>Pleosporomycetidae</taxon>
        <taxon>Pleosporales</taxon>
        <taxon>Massarineae</taxon>
        <taxon>Periconiaceae</taxon>
        <taxon>Periconia</taxon>
    </lineage>
</organism>
<dbReference type="OrthoDB" id="2157530at2759"/>
<gene>
    <name evidence="2" type="ORF">DM02DRAFT_598772</name>
</gene>
<dbReference type="PANTHER" id="PTHR24148">
    <property type="entry name" value="ANKYRIN REPEAT DOMAIN-CONTAINING PROTEIN 39 HOMOLOG-RELATED"/>
    <property type="match status" value="1"/>
</dbReference>
<sequence>MIYHRYESLQHNDSIRILALHPSSSDLDPILCTMQYARLSDPSLEYEAVSYTWGNATLTKTIQFNNGRESQIVGKNCHAALRRLRLRDKDRLIWIDAICINQEDIPERTCQVRMMDQIYSRAFNIAVYLGEHTAGSRLVFEELAAADEELRQTGDCDRPYPSENIVQELEILYQLPWFKRVWVLQEVCSKPSVTILCGSSSASFDTLRDLHFGYEQDYRVTNSVWPLPLELIHRPLKRYSTPQFNLWNQLYASRSCLATDPRDKVFALKSLIGPAQSEMEFLIDYTKTVEQCFVEVAKFLLPVLGLRILTAIRHRHKKDMPSWIPDWAQDLPLNFIYFEILSWEESLNQPTRKLKPQDYQKHEIRPIPVEKSENRLELLATGCEYAHIEDTSQVFLFHDIFDAKKQMEWLFSYLGHLAKTVENDRDMTHQLGNRIVDVKLGQKEPIDNEDAVAFFESLHQCRISLMGNKELAIVPACAERGDVVCILSGTDAPCVLRSGQPENWTLISGDCYIFADSYIDGNGWFLSDDFMLSRDQRAQQFKIR</sequence>
<dbReference type="AlphaFoldDB" id="A0A2V1DF16"/>
<dbReference type="STRING" id="97972.A0A2V1DF16"/>
<keyword evidence="3" id="KW-1185">Reference proteome</keyword>
<name>A0A2V1DF16_9PLEO</name>
<dbReference type="Proteomes" id="UP000244855">
    <property type="component" value="Unassembled WGS sequence"/>
</dbReference>
<dbReference type="InterPro" id="IPR010730">
    <property type="entry name" value="HET"/>
</dbReference>
<feature type="domain" description="Heterokaryon incompatibility" evidence="1">
    <location>
        <begin position="46"/>
        <end position="186"/>
    </location>
</feature>
<dbReference type="PANTHER" id="PTHR24148:SF79">
    <property type="entry name" value="HETEROKARYON INCOMPATIBILITY DOMAIN-CONTAINING PROTEIN"/>
    <property type="match status" value="1"/>
</dbReference>
<dbReference type="InterPro" id="IPR052895">
    <property type="entry name" value="HetReg/Transcr_Mod"/>
</dbReference>
<proteinExistence type="predicted"/>
<protein>
    <submittedName>
        <fullName evidence="2">HET-domain-containing protein</fullName>
    </submittedName>
</protein>
<dbReference type="EMBL" id="KZ805457">
    <property type="protein sequence ID" value="PVH96700.1"/>
    <property type="molecule type" value="Genomic_DNA"/>
</dbReference>
<dbReference type="Pfam" id="PF06985">
    <property type="entry name" value="HET"/>
    <property type="match status" value="1"/>
</dbReference>
<evidence type="ECO:0000259" key="1">
    <source>
        <dbReference type="Pfam" id="PF06985"/>
    </source>
</evidence>
<accession>A0A2V1DF16</accession>
<evidence type="ECO:0000313" key="3">
    <source>
        <dbReference type="Proteomes" id="UP000244855"/>
    </source>
</evidence>
<reference evidence="2 3" key="1">
    <citation type="journal article" date="2018" name="Sci. Rep.">
        <title>Comparative genomics provides insights into the lifestyle and reveals functional heterogeneity of dark septate endophytic fungi.</title>
        <authorList>
            <person name="Knapp D.G."/>
            <person name="Nemeth J.B."/>
            <person name="Barry K."/>
            <person name="Hainaut M."/>
            <person name="Henrissat B."/>
            <person name="Johnson J."/>
            <person name="Kuo A."/>
            <person name="Lim J.H.P."/>
            <person name="Lipzen A."/>
            <person name="Nolan M."/>
            <person name="Ohm R.A."/>
            <person name="Tamas L."/>
            <person name="Grigoriev I.V."/>
            <person name="Spatafora J.W."/>
            <person name="Nagy L.G."/>
            <person name="Kovacs G.M."/>
        </authorList>
    </citation>
    <scope>NUCLEOTIDE SEQUENCE [LARGE SCALE GENOMIC DNA]</scope>
    <source>
        <strain evidence="2 3">DSE2036</strain>
    </source>
</reference>